<evidence type="ECO:0000256" key="7">
    <source>
        <dbReference type="SAM" id="Phobius"/>
    </source>
</evidence>
<evidence type="ECO:0000313" key="10">
    <source>
        <dbReference type="Proteomes" id="UP001500945"/>
    </source>
</evidence>
<accession>A0ABP8KNH3</accession>
<evidence type="ECO:0000256" key="5">
    <source>
        <dbReference type="ARBA" id="ARBA00022989"/>
    </source>
</evidence>
<name>A0ABP8KNH3_9MICO</name>
<feature type="transmembrane region" description="Helical" evidence="7">
    <location>
        <begin position="6"/>
        <end position="28"/>
    </location>
</feature>
<evidence type="ECO:0000256" key="6">
    <source>
        <dbReference type="ARBA" id="ARBA00023136"/>
    </source>
</evidence>
<proteinExistence type="inferred from homology"/>
<dbReference type="InterPro" id="IPR005115">
    <property type="entry name" value="Gly_transporter"/>
</dbReference>
<feature type="transmembrane region" description="Helical" evidence="7">
    <location>
        <begin position="109"/>
        <end position="127"/>
    </location>
</feature>
<evidence type="ECO:0000256" key="4">
    <source>
        <dbReference type="ARBA" id="ARBA00022692"/>
    </source>
</evidence>
<reference evidence="10" key="1">
    <citation type="journal article" date="2019" name="Int. J. Syst. Evol. Microbiol.">
        <title>The Global Catalogue of Microorganisms (GCM) 10K type strain sequencing project: providing services to taxonomists for standard genome sequencing and annotation.</title>
        <authorList>
            <consortium name="The Broad Institute Genomics Platform"/>
            <consortium name="The Broad Institute Genome Sequencing Center for Infectious Disease"/>
            <person name="Wu L."/>
            <person name="Ma J."/>
        </authorList>
    </citation>
    <scope>NUCLEOTIDE SEQUENCE [LARGE SCALE GENOMIC DNA]</scope>
    <source>
        <strain evidence="10">JCM 17809</strain>
    </source>
</reference>
<keyword evidence="3" id="KW-1003">Cell membrane</keyword>
<protein>
    <submittedName>
        <fullName evidence="9">Trimeric intracellular cation channel family protein</fullName>
    </submittedName>
</protein>
<evidence type="ECO:0000256" key="3">
    <source>
        <dbReference type="ARBA" id="ARBA00022475"/>
    </source>
</evidence>
<feature type="domain" description="Glycine transporter" evidence="8">
    <location>
        <begin position="109"/>
        <end position="182"/>
    </location>
</feature>
<evidence type="ECO:0000313" key="9">
    <source>
        <dbReference type="EMBL" id="GAA4410942.1"/>
    </source>
</evidence>
<feature type="transmembrane region" description="Helical" evidence="7">
    <location>
        <begin position="35"/>
        <end position="56"/>
    </location>
</feature>
<keyword evidence="10" id="KW-1185">Reference proteome</keyword>
<dbReference type="PANTHER" id="PTHR30506">
    <property type="entry name" value="INNER MEMBRANE PROTEIN"/>
    <property type="match status" value="1"/>
</dbReference>
<feature type="transmembrane region" description="Helical" evidence="7">
    <location>
        <begin position="68"/>
        <end position="88"/>
    </location>
</feature>
<keyword evidence="5 7" id="KW-1133">Transmembrane helix</keyword>
<comment type="caution">
    <text evidence="9">The sequence shown here is derived from an EMBL/GenBank/DDBJ whole genome shotgun (WGS) entry which is preliminary data.</text>
</comment>
<keyword evidence="6 7" id="KW-0472">Membrane</keyword>
<feature type="transmembrane region" description="Helical" evidence="7">
    <location>
        <begin position="133"/>
        <end position="154"/>
    </location>
</feature>
<feature type="domain" description="Glycine transporter" evidence="8">
    <location>
        <begin position="11"/>
        <end position="85"/>
    </location>
</feature>
<dbReference type="Pfam" id="PF03458">
    <property type="entry name" value="Gly_transporter"/>
    <property type="match status" value="2"/>
</dbReference>
<keyword evidence="4 7" id="KW-0812">Transmembrane</keyword>
<comment type="similarity">
    <text evidence="2">Belongs to the UPF0126 family.</text>
</comment>
<comment type="subcellular location">
    <subcellularLocation>
        <location evidence="1">Cell membrane</location>
        <topology evidence="1">Multi-pass membrane protein</topology>
    </subcellularLocation>
</comment>
<dbReference type="EMBL" id="BAABGM010000021">
    <property type="protein sequence ID" value="GAA4410942.1"/>
    <property type="molecule type" value="Genomic_DNA"/>
</dbReference>
<evidence type="ECO:0000259" key="8">
    <source>
        <dbReference type="Pfam" id="PF03458"/>
    </source>
</evidence>
<organism evidence="9 10">
    <name type="scientific">Fodinibacter luteus</name>
    <dbReference type="NCBI Taxonomy" id="552064"/>
    <lineage>
        <taxon>Bacteria</taxon>
        <taxon>Bacillati</taxon>
        <taxon>Actinomycetota</taxon>
        <taxon>Actinomycetes</taxon>
        <taxon>Micrococcales</taxon>
        <taxon>Intrasporangiaceae</taxon>
        <taxon>Fodinibacter (ex Wang et al. 2009)</taxon>
    </lineage>
</organism>
<evidence type="ECO:0000256" key="1">
    <source>
        <dbReference type="ARBA" id="ARBA00004651"/>
    </source>
</evidence>
<sequence>MLTDTASTQLVLDLVGVFVFALSGAIVGVRRGLDLFGILVLGWVAGLGGGIIRDVFLGITPPVGVSDWRLLAAAVVAGLIVFLLHGTWQAAAERHPDARWRRVSFTVRMLDAAGLAVFAVSGALVALGAEAGALAAVLIGGITGIGGGLLRDVLTGQVPEVLRRELYAVPALAGAALVVVLHEAGALTTLTAWIAVALVFVTRVVAVVLDLNAPRALRSGP</sequence>
<feature type="transmembrane region" description="Helical" evidence="7">
    <location>
        <begin position="166"/>
        <end position="184"/>
    </location>
</feature>
<dbReference type="PANTHER" id="PTHR30506:SF3">
    <property type="entry name" value="UPF0126 INNER MEMBRANE PROTEIN YADS-RELATED"/>
    <property type="match status" value="1"/>
</dbReference>
<dbReference type="Proteomes" id="UP001500945">
    <property type="component" value="Unassembled WGS sequence"/>
</dbReference>
<evidence type="ECO:0000256" key="2">
    <source>
        <dbReference type="ARBA" id="ARBA00008193"/>
    </source>
</evidence>
<feature type="transmembrane region" description="Helical" evidence="7">
    <location>
        <begin position="190"/>
        <end position="209"/>
    </location>
</feature>
<gene>
    <name evidence="9" type="ORF">GCM10023168_31230</name>
</gene>